<sequence>MSAPATHLRRLAGRVAFVTGGGGGIGRAVCERLAAEGAAVVVADIGAEAAESVAAALRADGAQAHATALNVADRESWGAAVTGMPEAFRGVDIMVNVAGIVRDRSLSKMTDAEWSAVIDVNLRGTWLGCQTAFRLVGDRGWGRIVNIASTAILGTFGQANYSASKAGVVGLTRTAALEGARRGILVNAVAPGVVETAIVEGVPDAVRSQWLEKTPIGRLGKPAEIAAVVAFLASDDAAYVTGQTIVADGGATTGDY</sequence>
<dbReference type="PROSITE" id="PS00061">
    <property type="entry name" value="ADH_SHORT"/>
    <property type="match status" value="1"/>
</dbReference>
<dbReference type="PRINTS" id="PR00080">
    <property type="entry name" value="SDRFAMILY"/>
</dbReference>
<dbReference type="PANTHER" id="PTHR42760">
    <property type="entry name" value="SHORT-CHAIN DEHYDROGENASES/REDUCTASES FAMILY MEMBER"/>
    <property type="match status" value="1"/>
</dbReference>
<keyword evidence="2" id="KW-0560">Oxidoreductase</keyword>
<dbReference type="PANTHER" id="PTHR42760:SF40">
    <property type="entry name" value="3-OXOACYL-[ACYL-CARRIER-PROTEIN] REDUCTASE, CHLOROPLASTIC"/>
    <property type="match status" value="1"/>
</dbReference>
<dbReference type="AlphaFoldDB" id="A0A060DR09"/>
<dbReference type="InterPro" id="IPR020904">
    <property type="entry name" value="Sc_DH/Rdtase_CS"/>
</dbReference>
<dbReference type="SMART" id="SM00822">
    <property type="entry name" value="PKS_KR"/>
    <property type="match status" value="1"/>
</dbReference>
<proteinExistence type="inferred from homology"/>
<dbReference type="InterPro" id="IPR002347">
    <property type="entry name" value="SDR_fam"/>
</dbReference>
<comment type="similarity">
    <text evidence="1">Belongs to the short-chain dehydrogenases/reductases (SDR) family.</text>
</comment>
<dbReference type="Proteomes" id="UP000027186">
    <property type="component" value="Plasmid AbAZ39_p2"/>
</dbReference>
<keyword evidence="4" id="KW-0614">Plasmid</keyword>
<dbReference type="KEGG" id="abq:ABAZ39_25285"/>
<dbReference type="InterPro" id="IPR036291">
    <property type="entry name" value="NAD(P)-bd_dom_sf"/>
</dbReference>
<dbReference type="SUPFAM" id="SSF51735">
    <property type="entry name" value="NAD(P)-binding Rossmann-fold domains"/>
    <property type="match status" value="1"/>
</dbReference>
<dbReference type="Gene3D" id="3.40.50.720">
    <property type="entry name" value="NAD(P)-binding Rossmann-like Domain"/>
    <property type="match status" value="1"/>
</dbReference>
<dbReference type="EMBL" id="CP007795">
    <property type="protein sequence ID" value="AIB15212.1"/>
    <property type="molecule type" value="Genomic_DNA"/>
</dbReference>
<reference evidence="4 5" key="1">
    <citation type="journal article" date="2014" name="Genome Announc.">
        <title>Complete Genome Sequence of the Model Rhizosphere Strain Azospirillum brasilense Az39, Successfully Applied in Agriculture.</title>
        <authorList>
            <person name="Rivera D."/>
            <person name="Revale S."/>
            <person name="Molina R."/>
            <person name="Gualpa J."/>
            <person name="Puente M."/>
            <person name="Maroniche G."/>
            <person name="Paris G."/>
            <person name="Baker D."/>
            <person name="Clavijo B."/>
            <person name="McLay K."/>
            <person name="Spaepen S."/>
            <person name="Perticari A."/>
            <person name="Vazquez M."/>
            <person name="Wisniewski-Dye F."/>
            <person name="Watkins C."/>
            <person name="Martinez-Abarca F."/>
            <person name="Vanderleyden J."/>
            <person name="Cassan F."/>
        </authorList>
    </citation>
    <scope>NUCLEOTIDE SEQUENCE [LARGE SCALE GENOMIC DNA]</scope>
    <source>
        <strain evidence="4 5">Az39</strain>
        <plasmid evidence="4">AbAZ39_p2</plasmid>
    </source>
</reference>
<dbReference type="NCBIfam" id="NF009466">
    <property type="entry name" value="PRK12826.1-2"/>
    <property type="match status" value="1"/>
</dbReference>
<evidence type="ECO:0000313" key="4">
    <source>
        <dbReference type="EMBL" id="AIB15212.1"/>
    </source>
</evidence>
<name>A0A060DR09_9PROT</name>
<dbReference type="Pfam" id="PF13561">
    <property type="entry name" value="adh_short_C2"/>
    <property type="match status" value="1"/>
</dbReference>
<evidence type="ECO:0000256" key="2">
    <source>
        <dbReference type="ARBA" id="ARBA00023002"/>
    </source>
</evidence>
<evidence type="ECO:0000313" key="5">
    <source>
        <dbReference type="Proteomes" id="UP000027186"/>
    </source>
</evidence>
<gene>
    <name evidence="4" type="ORF">ABAZ39_25285</name>
</gene>
<geneLocation type="plasmid" evidence="4 5">
    <name>AbAZ39_p2</name>
</geneLocation>
<evidence type="ECO:0000259" key="3">
    <source>
        <dbReference type="SMART" id="SM00822"/>
    </source>
</evidence>
<dbReference type="RefSeq" id="WP_040136591.1">
    <property type="nucleotide sequence ID" value="NZ_CP007795.1"/>
</dbReference>
<dbReference type="GO" id="GO:0016616">
    <property type="term" value="F:oxidoreductase activity, acting on the CH-OH group of donors, NAD or NADP as acceptor"/>
    <property type="evidence" value="ECO:0007669"/>
    <property type="project" value="UniProtKB-ARBA"/>
</dbReference>
<organism evidence="4 5">
    <name type="scientific">Azospirillum argentinense</name>
    <dbReference type="NCBI Taxonomy" id="2970906"/>
    <lineage>
        <taxon>Bacteria</taxon>
        <taxon>Pseudomonadati</taxon>
        <taxon>Pseudomonadota</taxon>
        <taxon>Alphaproteobacteria</taxon>
        <taxon>Rhodospirillales</taxon>
        <taxon>Azospirillaceae</taxon>
        <taxon>Azospirillum</taxon>
    </lineage>
</organism>
<dbReference type="PRINTS" id="PR00081">
    <property type="entry name" value="GDHRDH"/>
</dbReference>
<evidence type="ECO:0000256" key="1">
    <source>
        <dbReference type="ARBA" id="ARBA00006484"/>
    </source>
</evidence>
<dbReference type="FunFam" id="3.40.50.720:FF:000173">
    <property type="entry name" value="3-oxoacyl-[acyl-carrier protein] reductase"/>
    <property type="match status" value="1"/>
</dbReference>
<dbReference type="GO" id="GO:0030497">
    <property type="term" value="P:fatty acid elongation"/>
    <property type="evidence" value="ECO:0007669"/>
    <property type="project" value="TreeGrafter"/>
</dbReference>
<feature type="domain" description="Ketoreductase" evidence="3">
    <location>
        <begin position="14"/>
        <end position="192"/>
    </location>
</feature>
<accession>A0A060DR09</accession>
<dbReference type="InterPro" id="IPR057326">
    <property type="entry name" value="KR_dom"/>
</dbReference>
<protein>
    <submittedName>
        <fullName evidence="4">3-oxoacyl-ACP reductase</fullName>
    </submittedName>
</protein>